<accession>A0A010Q940</accession>
<comment type="caution">
    <text evidence="4">The sequence shown here is derived from an EMBL/GenBank/DDBJ whole genome shotgun (WGS) entry which is preliminary data.</text>
</comment>
<dbReference type="GO" id="GO:0050660">
    <property type="term" value="F:flavin adenine dinucleotide binding"/>
    <property type="evidence" value="ECO:0007669"/>
    <property type="project" value="InterPro"/>
</dbReference>
<dbReference type="InterPro" id="IPR000960">
    <property type="entry name" value="Flavin_mOase"/>
</dbReference>
<evidence type="ECO:0000313" key="5">
    <source>
        <dbReference type="Proteomes" id="UP000020467"/>
    </source>
</evidence>
<protein>
    <submittedName>
        <fullName evidence="4">Cofactor FMO1 FAD enzyme</fullName>
    </submittedName>
</protein>
<reference evidence="4 5" key="1">
    <citation type="submission" date="2014-02" db="EMBL/GenBank/DDBJ databases">
        <title>The genome sequence of Colletotrichum fioriniae PJ7.</title>
        <authorList>
            <person name="Baroncelli R."/>
            <person name="Thon M.R."/>
        </authorList>
    </citation>
    <scope>NUCLEOTIDE SEQUENCE [LARGE SCALE GENOMIC DNA]</scope>
    <source>
        <strain evidence="4 5">PJ7</strain>
    </source>
</reference>
<sequence length="656" mass="72510">MAPTIDTLIMGAGPSGLCAAKTLLQHDPAAGILILDGRASVGGVWSKEQIYPNLKTNNLVSAIDFSDFPMDPERFGVKIGEHVPGKVMHEYLVAYAKHFGVWDKIQLNTKVVRVTRPEDEGQWNVDVEENGDAKTVTCTRLIVATGVLTVPHIPDITGSEDFNAPVIHSSDLGPKADLFSSLDITTVAVLGGSKSAYDAVHLAASTGHKVRWLIRRSGRGPVWVAPAFTQLGPFKVWRERLVTRRICAFMSPCVFPDFSGLAWVRRFLHESAIGRVLSKTFWKLIRHDTINDCGYQTDEKTKVLQPEQNMFWYGTASGILSFDDDFFEYVRNGTVQIFREDIDHLSDHNIHFTDGSSISADLLVTSTGFSAKPTINFEPASLHSDLGIPSTSLGPKQEAFWNDANAKADAAIGARFPRLLDGPFQSPTSSKTKSFNPGASAEVSYTPWRLYRGIAPPGLAARDDRSLVFLGAFSNLANIMRLEVQCLWMLAYFQNGIPNFDVDRRAGRVFEETALFQRWAQHRAPYGHGRFYPDLVFDQLPYWDMLLGDVGVETARKDGMWAELFESYTPMDYRVLDEMAFAEGQEFELLTTLSEDDDPKQETMSDCQPEPAQLVNLNADALSAGQVYYQMCPELPTGGSVSPQAGCGIPSASNAL</sequence>
<dbReference type="GO" id="GO:0050661">
    <property type="term" value="F:NADP binding"/>
    <property type="evidence" value="ECO:0007669"/>
    <property type="project" value="InterPro"/>
</dbReference>
<name>A0A010Q940_9PEZI</name>
<evidence type="ECO:0000256" key="3">
    <source>
        <dbReference type="ARBA" id="ARBA00023002"/>
    </source>
</evidence>
<proteinExistence type="predicted"/>
<dbReference type="KEGG" id="cfj:CFIO01_05575"/>
<dbReference type="InterPro" id="IPR036188">
    <property type="entry name" value="FAD/NAD-bd_sf"/>
</dbReference>
<keyword evidence="2" id="KW-0274">FAD</keyword>
<dbReference type="SUPFAM" id="SSF51905">
    <property type="entry name" value="FAD/NAD(P)-binding domain"/>
    <property type="match status" value="2"/>
</dbReference>
<organism evidence="4 5">
    <name type="scientific">Colletotrichum fioriniae PJ7</name>
    <dbReference type="NCBI Taxonomy" id="1445577"/>
    <lineage>
        <taxon>Eukaryota</taxon>
        <taxon>Fungi</taxon>
        <taxon>Dikarya</taxon>
        <taxon>Ascomycota</taxon>
        <taxon>Pezizomycotina</taxon>
        <taxon>Sordariomycetes</taxon>
        <taxon>Hypocreomycetidae</taxon>
        <taxon>Glomerellales</taxon>
        <taxon>Glomerellaceae</taxon>
        <taxon>Colletotrichum</taxon>
        <taxon>Colletotrichum acutatum species complex</taxon>
    </lineage>
</organism>
<dbReference type="PANTHER" id="PTHR23023">
    <property type="entry name" value="DIMETHYLANILINE MONOOXYGENASE"/>
    <property type="match status" value="1"/>
</dbReference>
<dbReference type="Pfam" id="PF13738">
    <property type="entry name" value="Pyr_redox_3"/>
    <property type="match status" value="1"/>
</dbReference>
<dbReference type="PRINTS" id="PR00370">
    <property type="entry name" value="FMOXYGENASE"/>
</dbReference>
<gene>
    <name evidence="4" type="ORF">CFIO01_05575</name>
</gene>
<dbReference type="InterPro" id="IPR050346">
    <property type="entry name" value="FMO-like"/>
</dbReference>
<dbReference type="HOGENOM" id="CLU_019225_1_0_1"/>
<evidence type="ECO:0000313" key="4">
    <source>
        <dbReference type="EMBL" id="EXF73215.1"/>
    </source>
</evidence>
<dbReference type="Proteomes" id="UP000020467">
    <property type="component" value="Unassembled WGS sequence"/>
</dbReference>
<dbReference type="eggNOG" id="KOG1399">
    <property type="taxonomic scope" value="Eukaryota"/>
</dbReference>
<keyword evidence="1" id="KW-0285">Flavoprotein</keyword>
<dbReference type="AlphaFoldDB" id="A0A010Q940"/>
<dbReference type="Gene3D" id="3.50.50.60">
    <property type="entry name" value="FAD/NAD(P)-binding domain"/>
    <property type="match status" value="1"/>
</dbReference>
<keyword evidence="5" id="KW-1185">Reference proteome</keyword>
<dbReference type="GO" id="GO:0016491">
    <property type="term" value="F:oxidoreductase activity"/>
    <property type="evidence" value="ECO:0007669"/>
    <property type="project" value="UniProtKB-KW"/>
</dbReference>
<evidence type="ECO:0000256" key="2">
    <source>
        <dbReference type="ARBA" id="ARBA00022827"/>
    </source>
</evidence>
<dbReference type="OrthoDB" id="2915840at2759"/>
<keyword evidence="3" id="KW-0560">Oxidoreductase</keyword>
<evidence type="ECO:0000256" key="1">
    <source>
        <dbReference type="ARBA" id="ARBA00022630"/>
    </source>
</evidence>
<dbReference type="EMBL" id="JARH01001073">
    <property type="protein sequence ID" value="EXF73215.1"/>
    <property type="molecule type" value="Genomic_DNA"/>
</dbReference>